<dbReference type="Proteomes" id="UP001374535">
    <property type="component" value="Chromosome 3"/>
</dbReference>
<keyword evidence="3" id="KW-1185">Reference proteome</keyword>
<evidence type="ECO:0000259" key="1">
    <source>
        <dbReference type="Pfam" id="PF16544"/>
    </source>
</evidence>
<feature type="domain" description="STAR protein homodimerisation region" evidence="1">
    <location>
        <begin position="61"/>
        <end position="90"/>
    </location>
</feature>
<evidence type="ECO:0000313" key="3">
    <source>
        <dbReference type="Proteomes" id="UP001374535"/>
    </source>
</evidence>
<accession>A0AAQ3NZW9</accession>
<proteinExistence type="predicted"/>
<sequence>MSGLYNSNFSPVRAASPQIRTNPEVDRYSYSTSTLQLGCFNYASSESIQLNCFCFCFFFFSQYLTELLAEHQKLGPFMQALPICTRLLNQGFHFLELLLYVKCLVQTGMPISFLADYEPSVGFNPVIKQFPEEGLDSAIQAKALGPSTSVFTSKPGVVY</sequence>
<protein>
    <recommendedName>
        <fullName evidence="1">STAR protein homodimerisation region domain-containing protein</fullName>
    </recommendedName>
</protein>
<reference evidence="2 3" key="1">
    <citation type="journal article" date="2023" name="Life. Sci Alliance">
        <title>Evolutionary insights into 3D genome organization and epigenetic landscape of Vigna mungo.</title>
        <authorList>
            <person name="Junaid A."/>
            <person name="Singh B."/>
            <person name="Bhatia S."/>
        </authorList>
    </citation>
    <scope>NUCLEOTIDE SEQUENCE [LARGE SCALE GENOMIC DNA]</scope>
    <source>
        <strain evidence="2">Urdbean</strain>
    </source>
</reference>
<dbReference type="Pfam" id="PF16544">
    <property type="entry name" value="STAR_dimer"/>
    <property type="match status" value="1"/>
</dbReference>
<dbReference type="EMBL" id="CP144698">
    <property type="protein sequence ID" value="WVZ17378.1"/>
    <property type="molecule type" value="Genomic_DNA"/>
</dbReference>
<evidence type="ECO:0000313" key="2">
    <source>
        <dbReference type="EMBL" id="WVZ17378.1"/>
    </source>
</evidence>
<dbReference type="InterPro" id="IPR032377">
    <property type="entry name" value="STAR_dimer"/>
</dbReference>
<organism evidence="2 3">
    <name type="scientific">Vigna mungo</name>
    <name type="common">Black gram</name>
    <name type="synonym">Phaseolus mungo</name>
    <dbReference type="NCBI Taxonomy" id="3915"/>
    <lineage>
        <taxon>Eukaryota</taxon>
        <taxon>Viridiplantae</taxon>
        <taxon>Streptophyta</taxon>
        <taxon>Embryophyta</taxon>
        <taxon>Tracheophyta</taxon>
        <taxon>Spermatophyta</taxon>
        <taxon>Magnoliopsida</taxon>
        <taxon>eudicotyledons</taxon>
        <taxon>Gunneridae</taxon>
        <taxon>Pentapetalae</taxon>
        <taxon>rosids</taxon>
        <taxon>fabids</taxon>
        <taxon>Fabales</taxon>
        <taxon>Fabaceae</taxon>
        <taxon>Papilionoideae</taxon>
        <taxon>50 kb inversion clade</taxon>
        <taxon>NPAAA clade</taxon>
        <taxon>indigoferoid/millettioid clade</taxon>
        <taxon>Phaseoleae</taxon>
        <taxon>Vigna</taxon>
    </lineage>
</organism>
<gene>
    <name evidence="2" type="ORF">V8G54_010360</name>
</gene>
<dbReference type="AlphaFoldDB" id="A0AAQ3NZW9"/>
<name>A0AAQ3NZW9_VIGMU</name>